<evidence type="ECO:0000313" key="4">
    <source>
        <dbReference type="Proteomes" id="UP000048965"/>
    </source>
</evidence>
<evidence type="ECO:0000313" key="3">
    <source>
        <dbReference type="EMBL" id="GAO08736.1"/>
    </source>
</evidence>
<protein>
    <recommendedName>
        <fullName evidence="2">HTH cro/C1-type domain-containing protein</fullName>
    </recommendedName>
</protein>
<dbReference type="Proteomes" id="UP000048965">
    <property type="component" value="Unassembled WGS sequence"/>
</dbReference>
<feature type="region of interest" description="Disordered" evidence="1">
    <location>
        <begin position="133"/>
        <end position="157"/>
    </location>
</feature>
<dbReference type="GO" id="GO:0003677">
    <property type="term" value="F:DNA binding"/>
    <property type="evidence" value="ECO:0007669"/>
    <property type="project" value="InterPro"/>
</dbReference>
<gene>
    <name evidence="3" type="ORF">TPA0598_04_03720</name>
</gene>
<dbReference type="Gene3D" id="1.10.260.40">
    <property type="entry name" value="lambda repressor-like DNA-binding domains"/>
    <property type="match status" value="1"/>
</dbReference>
<feature type="domain" description="HTH cro/C1-type" evidence="2">
    <location>
        <begin position="47"/>
        <end position="82"/>
    </location>
</feature>
<feature type="compositionally biased region" description="Pro residues" evidence="1">
    <location>
        <begin position="140"/>
        <end position="151"/>
    </location>
</feature>
<dbReference type="PROSITE" id="PS50943">
    <property type="entry name" value="HTH_CROC1"/>
    <property type="match status" value="1"/>
</dbReference>
<reference evidence="4" key="1">
    <citation type="submission" date="2014-09" db="EMBL/GenBank/DDBJ databases">
        <title>Whole genome shotgun sequence of Streptomyces sp. NBRC 110027.</title>
        <authorList>
            <person name="Komaki H."/>
            <person name="Ichikawa N."/>
            <person name="Katano-Makiyama Y."/>
            <person name="Hosoyama A."/>
            <person name="Hashimoto M."/>
            <person name="Uohara A."/>
            <person name="Kitahashi Y."/>
            <person name="Ohji S."/>
            <person name="Kimura A."/>
            <person name="Yamazoe A."/>
            <person name="Igarashi Y."/>
            <person name="Fujita N."/>
        </authorList>
    </citation>
    <scope>NUCLEOTIDE SEQUENCE [LARGE SCALE GENOMIC DNA]</scope>
    <source>
        <strain evidence="4">NBRC 110027</strain>
    </source>
</reference>
<dbReference type="EMBL" id="BBNO01000004">
    <property type="protein sequence ID" value="GAO08736.1"/>
    <property type="molecule type" value="Genomic_DNA"/>
</dbReference>
<dbReference type="AlphaFoldDB" id="A0A0P4R738"/>
<reference evidence="3 4" key="2">
    <citation type="journal article" date="2015" name="Stand. Genomic Sci.">
        <title>Draft genome sequence of marine-derived Streptomyces sp. TP-A0598, a producer of anti-MRSA antibiotic lydicamycins.</title>
        <authorList>
            <person name="Komaki H."/>
            <person name="Ichikawa N."/>
            <person name="Hosoyama A."/>
            <person name="Fujita N."/>
            <person name="Igarashi Y."/>
        </authorList>
    </citation>
    <scope>NUCLEOTIDE SEQUENCE [LARGE SCALE GENOMIC DNA]</scope>
    <source>
        <strain evidence="3 4">NBRC 110027</strain>
    </source>
</reference>
<accession>A0A0P4R738</accession>
<organism evidence="3 4">
    <name type="scientific">Streptomyces lydicamycinicus</name>
    <dbReference type="NCBI Taxonomy" id="1546107"/>
    <lineage>
        <taxon>Bacteria</taxon>
        <taxon>Bacillati</taxon>
        <taxon>Actinomycetota</taxon>
        <taxon>Actinomycetes</taxon>
        <taxon>Kitasatosporales</taxon>
        <taxon>Streptomycetaceae</taxon>
        <taxon>Streptomyces</taxon>
    </lineage>
</organism>
<dbReference type="InterPro" id="IPR010982">
    <property type="entry name" value="Lambda_DNA-bd_dom_sf"/>
</dbReference>
<sequence>MPLGPDTPLSSKLAVLLGRKRGTDGKTPSTRAIAAATAETPGGKPAMTHQVVNELLNGVKSNPSTSQLMGLARALECPAAYLLPGYNGLTSLSVYEEHHDAREALRLVHDLGEAGAAELLEAAREIRLRHGGSDLTVPEVPDPLPPAAEPPRPGRRRRLSFTEAAERAVSDLEGN</sequence>
<proteinExistence type="predicted"/>
<keyword evidence="4" id="KW-1185">Reference proteome</keyword>
<name>A0A0P4R738_9ACTN</name>
<evidence type="ECO:0000259" key="2">
    <source>
        <dbReference type="PROSITE" id="PS50943"/>
    </source>
</evidence>
<dbReference type="InterPro" id="IPR001387">
    <property type="entry name" value="Cro/C1-type_HTH"/>
</dbReference>
<comment type="caution">
    <text evidence="3">The sequence shown here is derived from an EMBL/GenBank/DDBJ whole genome shotgun (WGS) entry which is preliminary data.</text>
</comment>
<evidence type="ECO:0000256" key="1">
    <source>
        <dbReference type="SAM" id="MobiDB-lite"/>
    </source>
</evidence>